<dbReference type="SMART" id="SM01340">
    <property type="entry name" value="DNA_mis_repair"/>
    <property type="match status" value="1"/>
</dbReference>
<dbReference type="GO" id="GO:0006298">
    <property type="term" value="P:mismatch repair"/>
    <property type="evidence" value="ECO:0000318"/>
    <property type="project" value="GO_Central"/>
</dbReference>
<dbReference type="InterPro" id="IPR038973">
    <property type="entry name" value="MutL/Mlh/Pms-like"/>
</dbReference>
<feature type="region of interest" description="Disordered" evidence="3">
    <location>
        <begin position="395"/>
        <end position="428"/>
    </location>
</feature>
<comment type="caution">
    <text evidence="4">The sequence shown here is derived from an EMBL/GenBank/DDBJ whole genome shotgun (WGS) entry which is preliminary data.</text>
</comment>
<dbReference type="OMA" id="GCDPNVH"/>
<dbReference type="SUPFAM" id="SSF54211">
    <property type="entry name" value="Ribosomal protein S5 domain 2-like"/>
    <property type="match status" value="1"/>
</dbReference>
<dbReference type="CDD" id="cd00782">
    <property type="entry name" value="MutL_Trans"/>
    <property type="match status" value="1"/>
</dbReference>
<reference evidence="4 5" key="1">
    <citation type="journal article" date="2007" name="Science">
        <title>Genomic minimalism in the early diverging intestinal parasite Giardia lamblia.</title>
        <authorList>
            <person name="Morrison H.G."/>
            <person name="McArthur A.G."/>
            <person name="Gillin F.D."/>
            <person name="Aley S.B."/>
            <person name="Adam R.D."/>
            <person name="Olsen G.J."/>
            <person name="Best A.A."/>
            <person name="Cande W.Z."/>
            <person name="Chen F."/>
            <person name="Cipriano M.J."/>
            <person name="Davids B.J."/>
            <person name="Dawson S.C."/>
            <person name="Elmendorf H.G."/>
            <person name="Hehl A.B."/>
            <person name="Holder M.E."/>
            <person name="Huse S.M."/>
            <person name="Kim U.U."/>
            <person name="Lasek-Nesselquist E."/>
            <person name="Manning G."/>
            <person name="Nigam A."/>
            <person name="Nixon J.E."/>
            <person name="Palm D."/>
            <person name="Passamaneck N.E."/>
            <person name="Prabhu A."/>
            <person name="Reich C.I."/>
            <person name="Reiner D.S."/>
            <person name="Samuelson J."/>
            <person name="Svard S.G."/>
            <person name="Sogin M.L."/>
        </authorList>
    </citation>
    <scope>NUCLEOTIDE SEQUENCE [LARGE SCALE GENOMIC DNA]</scope>
    <source>
        <strain evidence="4 5">WB C6</strain>
    </source>
</reference>
<dbReference type="InterPro" id="IPR036890">
    <property type="entry name" value="HATPase_C_sf"/>
</dbReference>
<feature type="region of interest" description="Disordered" evidence="3">
    <location>
        <begin position="455"/>
        <end position="510"/>
    </location>
</feature>
<dbReference type="Gene3D" id="3.30.230.10">
    <property type="match status" value="1"/>
</dbReference>
<dbReference type="Gene3D" id="3.30.565.10">
    <property type="entry name" value="Histidine kinase-like ATPase, C-terminal domain"/>
    <property type="match status" value="1"/>
</dbReference>
<dbReference type="GO" id="GO:0016887">
    <property type="term" value="F:ATP hydrolysis activity"/>
    <property type="evidence" value="ECO:0000318"/>
    <property type="project" value="GO_Central"/>
</dbReference>
<evidence type="ECO:0000313" key="5">
    <source>
        <dbReference type="Proteomes" id="UP000001548"/>
    </source>
</evidence>
<comment type="similarity">
    <text evidence="1">Belongs to the DNA mismatch repair MutL/HexB family.</text>
</comment>
<dbReference type="AlphaFoldDB" id="A8BWU9"/>
<organism evidence="4 5">
    <name type="scientific">Giardia intestinalis (strain ATCC 50803 / WB clone C6)</name>
    <name type="common">Giardia lamblia</name>
    <dbReference type="NCBI Taxonomy" id="184922"/>
    <lineage>
        <taxon>Eukaryota</taxon>
        <taxon>Metamonada</taxon>
        <taxon>Diplomonadida</taxon>
        <taxon>Hexamitidae</taxon>
        <taxon>Giardiinae</taxon>
        <taxon>Giardia</taxon>
    </lineage>
</organism>
<accession>A8BWU9</accession>
<dbReference type="GO" id="GO:0140664">
    <property type="term" value="F:ATP-dependent DNA damage sensor activity"/>
    <property type="evidence" value="ECO:0007669"/>
    <property type="project" value="InterPro"/>
</dbReference>
<dbReference type="STRING" id="184922.A8BWU9"/>
<dbReference type="RefSeq" id="XP_001704400.1">
    <property type="nucleotide sequence ID" value="XM_001704348.1"/>
</dbReference>
<gene>
    <name evidence="4" type="ORF">GL50803_0016149</name>
</gene>
<dbReference type="PANTHER" id="PTHR10073:SF52">
    <property type="entry name" value="MISMATCH REPAIR ENDONUCLEASE PMS2"/>
    <property type="match status" value="1"/>
</dbReference>
<dbReference type="GeneID" id="5697282"/>
<dbReference type="InterPro" id="IPR014762">
    <property type="entry name" value="DNA_mismatch_repair_CS"/>
</dbReference>
<dbReference type="HOGENOM" id="CLU_356969_0_0_1"/>
<sequence length="786" mass="88672">MPPIRILDPETVAKMAAGEVIQRPFNVAKELVENATDADAPTIRLFVSSNCYDLLMVCDTGHGIERTDYSLLCHRFATSKIETFSDIYSIQSFGFRGEALSSISYVSRMIVVSKTKNQPAYVAVYIDGKLHFDPKTLTSEHTDFFISTLKADSFTIICVTDLFYAEPIRRNQIRSSKTSLDLQELLISISAANPTREYSISFIDNPQAIQREIQSWLNDTQHISGMLSLISYTIEFGTATLHFSSTTTRYQRFLQVLTALLSQTKGCGTEPLQVQSLVKHYPCDTCRELSFYFVDPVDHSRQDKRLINLLIFINGRRVQYPRLKNAVQSVVDIYLSAFSTIQAGILWIAVDPGGCDPNVHPSKERVLLLEEEVIYTAVIDMLTQHMKEHHVKTAEQLLSQPKTKLRPRLAPTDNSVQKSNRLINTLDSSFKGTSSPLYKQRHDPSMVSILRFENVQRTPREREPPNTQTSAPCSPPLQLSHHIDSHDQEGEGKQVDCDRESKENQTTDISDTAITDDVVIIQQVQDIQAQNAEPLNYMAFFDKEFGEYSKRSRRALASIGIQRLIDSLPAAYNPGTLPALNRDTRPILCGATTMFSSEGTNMLLGFLQSKELALICVDIGKLLVAKMLSCYYNLLSSQYLSRDIFYRVSGQEVHSKKLAELLSDHMFGISNDALVLAPHILVLLAQSDQNYKEILDIIRRWDLFPDKNSLESFLKEVDTESCYTLAKSYVELLVSILMDRIGQQPPELCQALQALSPTLLGDNEWCCYALTGYSAREILQSFNRVV</sequence>
<keyword evidence="2" id="KW-0227">DNA damage</keyword>
<protein>
    <submittedName>
        <fullName evidence="4">Mlh1-like protein</fullName>
    </submittedName>
</protein>
<evidence type="ECO:0000256" key="1">
    <source>
        <dbReference type="ARBA" id="ARBA00006082"/>
    </source>
</evidence>
<dbReference type="GO" id="GO:0005524">
    <property type="term" value="F:ATP binding"/>
    <property type="evidence" value="ECO:0007669"/>
    <property type="project" value="InterPro"/>
</dbReference>
<dbReference type="FunFam" id="3.30.230.10:FF:000197">
    <property type="entry name" value="Mlh1-like protein"/>
    <property type="match status" value="1"/>
</dbReference>
<dbReference type="KEGG" id="gla:GL50803_0016149"/>
<dbReference type="Proteomes" id="UP000001548">
    <property type="component" value="Unassembled WGS sequence"/>
</dbReference>
<dbReference type="FunCoup" id="A8BWU9">
    <property type="interactions" value="131"/>
</dbReference>
<dbReference type="GO" id="GO:0030983">
    <property type="term" value="F:mismatched DNA binding"/>
    <property type="evidence" value="ECO:0007669"/>
    <property type="project" value="InterPro"/>
</dbReference>
<feature type="compositionally biased region" description="Polar residues" evidence="3">
    <location>
        <begin position="412"/>
        <end position="428"/>
    </location>
</feature>
<evidence type="ECO:0000256" key="2">
    <source>
        <dbReference type="ARBA" id="ARBA00022763"/>
    </source>
</evidence>
<dbReference type="Pfam" id="PF01119">
    <property type="entry name" value="DNA_mis_repair"/>
    <property type="match status" value="1"/>
</dbReference>
<evidence type="ECO:0000313" key="4">
    <source>
        <dbReference type="EMBL" id="KAE8301220.1"/>
    </source>
</evidence>
<proteinExistence type="inferred from homology"/>
<dbReference type="VEuPathDB" id="GiardiaDB:GL50803_16149"/>
<dbReference type="GO" id="GO:0032389">
    <property type="term" value="C:MutLalpha complex"/>
    <property type="evidence" value="ECO:0000318"/>
    <property type="project" value="GO_Central"/>
</dbReference>
<dbReference type="InterPro" id="IPR020568">
    <property type="entry name" value="Ribosomal_Su5_D2-typ_SF"/>
</dbReference>
<dbReference type="SUPFAM" id="SSF55874">
    <property type="entry name" value="ATPase domain of HSP90 chaperone/DNA topoisomerase II/histidine kinase"/>
    <property type="match status" value="1"/>
</dbReference>
<dbReference type="PANTHER" id="PTHR10073">
    <property type="entry name" value="DNA MISMATCH REPAIR PROTEIN MLH, PMS, MUTL"/>
    <property type="match status" value="1"/>
</dbReference>
<dbReference type="NCBIfam" id="TIGR00585">
    <property type="entry name" value="mutl"/>
    <property type="match status" value="1"/>
</dbReference>
<dbReference type="PROSITE" id="PS00058">
    <property type="entry name" value="DNA_MISMATCH_REPAIR_1"/>
    <property type="match status" value="1"/>
</dbReference>
<name>A8BWU9_GIAIC</name>
<keyword evidence="5" id="KW-1185">Reference proteome</keyword>
<dbReference type="InterPro" id="IPR014721">
    <property type="entry name" value="Ribsml_uS5_D2-typ_fold_subgr"/>
</dbReference>
<feature type="compositionally biased region" description="Basic and acidic residues" evidence="3">
    <location>
        <begin position="481"/>
        <end position="505"/>
    </location>
</feature>
<evidence type="ECO:0000256" key="3">
    <source>
        <dbReference type="SAM" id="MobiDB-lite"/>
    </source>
</evidence>
<dbReference type="Pfam" id="PF13589">
    <property type="entry name" value="HATPase_c_3"/>
    <property type="match status" value="1"/>
</dbReference>
<dbReference type="InterPro" id="IPR013507">
    <property type="entry name" value="DNA_mismatch_S5_2-like"/>
</dbReference>
<dbReference type="EMBL" id="AACB03000005">
    <property type="protein sequence ID" value="KAE8301220.1"/>
    <property type="molecule type" value="Genomic_DNA"/>
</dbReference>
<dbReference type="InterPro" id="IPR002099">
    <property type="entry name" value="MutL/Mlh/PMS"/>
</dbReference>